<proteinExistence type="predicted"/>
<feature type="region of interest" description="Disordered" evidence="1">
    <location>
        <begin position="1"/>
        <end position="25"/>
    </location>
</feature>
<evidence type="ECO:0000256" key="1">
    <source>
        <dbReference type="SAM" id="MobiDB-lite"/>
    </source>
</evidence>
<organism evidence="2 3">
    <name type="scientific">Chitinilyticum piscinae</name>
    <dbReference type="NCBI Taxonomy" id="2866724"/>
    <lineage>
        <taxon>Bacteria</taxon>
        <taxon>Pseudomonadati</taxon>
        <taxon>Pseudomonadota</taxon>
        <taxon>Betaproteobacteria</taxon>
        <taxon>Neisseriales</taxon>
        <taxon>Chitinibacteraceae</taxon>
        <taxon>Chitinilyticum</taxon>
    </lineage>
</organism>
<dbReference type="Proteomes" id="UP000604481">
    <property type="component" value="Unassembled WGS sequence"/>
</dbReference>
<evidence type="ECO:0000313" key="3">
    <source>
        <dbReference type="Proteomes" id="UP000604481"/>
    </source>
</evidence>
<comment type="caution">
    <text evidence="2">The sequence shown here is derived from an EMBL/GenBank/DDBJ whole genome shotgun (WGS) entry which is preliminary data.</text>
</comment>
<evidence type="ECO:0000313" key="2">
    <source>
        <dbReference type="EMBL" id="MBE9610415.1"/>
    </source>
</evidence>
<reference evidence="2 3" key="1">
    <citation type="submission" date="2020-10" db="EMBL/GenBank/DDBJ databases">
        <title>The genome sequence of Chitinilyticum litopenaei 4Y14.</title>
        <authorList>
            <person name="Liu Y."/>
        </authorList>
    </citation>
    <scope>NUCLEOTIDE SEQUENCE [LARGE SCALE GENOMIC DNA]</scope>
    <source>
        <strain evidence="2 3">4Y14</strain>
    </source>
</reference>
<protein>
    <submittedName>
        <fullName evidence="2">Uncharacterized protein</fullName>
    </submittedName>
</protein>
<dbReference type="EMBL" id="JADFUA010000009">
    <property type="protein sequence ID" value="MBE9610415.1"/>
    <property type="molecule type" value="Genomic_DNA"/>
</dbReference>
<keyword evidence="3" id="KW-1185">Reference proteome</keyword>
<sequence length="62" mass="7005">MPTTLPALASLGEHAKPCPNNSLSQTPLSRASDGYGMGKTAWLYRKMLIYKDFKIWLQIDDY</sequence>
<dbReference type="AlphaFoldDB" id="A0A8J7G1T7"/>
<accession>A0A8J7G1T7</accession>
<dbReference type="RefSeq" id="WP_194116962.1">
    <property type="nucleotide sequence ID" value="NZ_JADFUA010000009.1"/>
</dbReference>
<gene>
    <name evidence="2" type="ORF">INR99_13830</name>
</gene>
<name>A0A8J7G1T7_9NEIS</name>